<evidence type="ECO:0000313" key="3">
    <source>
        <dbReference type="Proteomes" id="UP000064844"/>
    </source>
</evidence>
<feature type="transmembrane region" description="Helical" evidence="1">
    <location>
        <begin position="110"/>
        <end position="130"/>
    </location>
</feature>
<evidence type="ECO:0000313" key="2">
    <source>
        <dbReference type="EMBL" id="ALP94276.1"/>
    </source>
</evidence>
<protein>
    <recommendedName>
        <fullName evidence="4">Permease family protein</fullName>
    </recommendedName>
</protein>
<evidence type="ECO:0000256" key="1">
    <source>
        <dbReference type="SAM" id="Phobius"/>
    </source>
</evidence>
<dbReference type="RefSeq" id="WP_058117849.1">
    <property type="nucleotide sequence ID" value="NZ_CP011307.1"/>
</dbReference>
<feature type="transmembrane region" description="Helical" evidence="1">
    <location>
        <begin position="167"/>
        <end position="188"/>
    </location>
</feature>
<keyword evidence="3" id="KW-1185">Reference proteome</keyword>
<reference evidence="3" key="2">
    <citation type="submission" date="2015-04" db="EMBL/GenBank/DDBJ databases">
        <title>A butyrogenic pathway from the amino acid lysine in a human gut commensal.</title>
        <authorList>
            <person name="de Vos W.M."/>
            <person name="Bui N.T.P."/>
            <person name="Plugge C.M."/>
            <person name="Ritari J."/>
        </authorList>
    </citation>
    <scope>NUCLEOTIDE SEQUENCE [LARGE SCALE GENOMIC DNA]</scope>
    <source>
        <strain evidence="3">AF211</strain>
    </source>
</reference>
<feature type="transmembrane region" description="Helical" evidence="1">
    <location>
        <begin position="208"/>
        <end position="225"/>
    </location>
</feature>
<accession>A0A0S2W4I1</accession>
<feature type="transmembrane region" description="Helical" evidence="1">
    <location>
        <begin position="350"/>
        <end position="372"/>
    </location>
</feature>
<proteinExistence type="predicted"/>
<dbReference type="STRING" id="1297617.IB211_01885c"/>
<feature type="transmembrane region" description="Helical" evidence="1">
    <location>
        <begin position="142"/>
        <end position="161"/>
    </location>
</feature>
<dbReference type="Proteomes" id="UP000064844">
    <property type="component" value="Chromosome"/>
</dbReference>
<dbReference type="EMBL" id="CP011307">
    <property type="protein sequence ID" value="ALP94276.1"/>
    <property type="molecule type" value="Genomic_DNA"/>
</dbReference>
<name>A0A0S2W4I1_9FIRM</name>
<dbReference type="KEGG" id="ibu:IB211_01885c"/>
<feature type="transmembrane region" description="Helical" evidence="1">
    <location>
        <begin position="55"/>
        <end position="76"/>
    </location>
</feature>
<organism evidence="2 3">
    <name type="scientific">Intestinimonas butyriciproducens</name>
    <dbReference type="NCBI Taxonomy" id="1297617"/>
    <lineage>
        <taxon>Bacteria</taxon>
        <taxon>Bacillati</taxon>
        <taxon>Bacillota</taxon>
        <taxon>Clostridia</taxon>
        <taxon>Eubacteriales</taxon>
        <taxon>Intestinimonas</taxon>
    </lineage>
</organism>
<keyword evidence="1" id="KW-0812">Transmembrane</keyword>
<dbReference type="AlphaFoldDB" id="A0A0S2W4I1"/>
<feature type="transmembrane region" description="Helical" evidence="1">
    <location>
        <begin position="411"/>
        <end position="437"/>
    </location>
</feature>
<sequence length="454" mass="49213">MRKPREYGAEQAYLPLGLFKLRLPFVHYRWEWPEAAQGVILVAVALSATSAHMEALGCTFQIAVTMVVLNGLLYLLHPTFGDPVFPGWITPAIPLVLAYLSGFESGVDRIHATIALQMLMAVLFLVLGVTGLAQRVIHIVPISMRAGILMGAGIAATYSVIRPDESARMYGMEISVIVGAVLCFLIMYSARYNVWRKKSKIMEFISKLGMLPGLLGALILGTLLGELPAPVIEWGITPLHFRELLANYTVFGMGFPAVDYFIKGLPLMVTCYIIAFGDFVLAETVVKEADEVRQDEYVEFNPSRSNIISGIRNLILSLFAPYAPLSGPLWAGGTIAVAERYKHGREAMDSIYGGVGSYILAMAVAGLILPIVSLLKPALPIAMSLTMLVQGFACCYIAMNMVKTREQQGAAAITAIVVAFQSAAIGLAVGIAMHLILGVLVLEEHEHVEPAVES</sequence>
<evidence type="ECO:0008006" key="4">
    <source>
        <dbReference type="Google" id="ProtNLM"/>
    </source>
</evidence>
<gene>
    <name evidence="2" type="ORF">IB211_01885c</name>
</gene>
<feature type="transmembrane region" description="Helical" evidence="1">
    <location>
        <begin position="378"/>
        <end position="399"/>
    </location>
</feature>
<dbReference type="PATRIC" id="fig|1297617.4.peg.1942"/>
<reference evidence="2 3" key="1">
    <citation type="journal article" date="2015" name="Nat. Commun.">
        <title>Production of butyrate from lysine and the Amadori product fructoselysine by a human gut commensal.</title>
        <authorList>
            <person name="Bui T.P."/>
            <person name="Ritari J."/>
            <person name="Boeren S."/>
            <person name="de Waard P."/>
            <person name="Plugge C.M."/>
            <person name="de Vos W.M."/>
        </authorList>
    </citation>
    <scope>NUCLEOTIDE SEQUENCE [LARGE SCALE GENOMIC DNA]</scope>
    <source>
        <strain evidence="2 3">AF211</strain>
    </source>
</reference>
<keyword evidence="1" id="KW-1133">Transmembrane helix</keyword>
<keyword evidence="1" id="KW-0472">Membrane</keyword>